<dbReference type="STRING" id="13333.W1PKL7"/>
<feature type="transmembrane region" description="Helical" evidence="5">
    <location>
        <begin position="74"/>
        <end position="92"/>
    </location>
</feature>
<evidence type="ECO:0000256" key="2">
    <source>
        <dbReference type="ARBA" id="ARBA00022692"/>
    </source>
</evidence>
<name>W1PKL7_AMBTC</name>
<keyword evidence="2 5" id="KW-0812">Transmembrane</keyword>
<dbReference type="AlphaFoldDB" id="W1PKL7"/>
<feature type="transmembrane region" description="Helical" evidence="5">
    <location>
        <begin position="182"/>
        <end position="202"/>
    </location>
</feature>
<evidence type="ECO:0000256" key="3">
    <source>
        <dbReference type="ARBA" id="ARBA00022989"/>
    </source>
</evidence>
<evidence type="ECO:0000256" key="5">
    <source>
        <dbReference type="SAM" id="Phobius"/>
    </source>
</evidence>
<organism evidence="7 8">
    <name type="scientific">Amborella trichopoda</name>
    <dbReference type="NCBI Taxonomy" id="13333"/>
    <lineage>
        <taxon>Eukaryota</taxon>
        <taxon>Viridiplantae</taxon>
        <taxon>Streptophyta</taxon>
        <taxon>Embryophyta</taxon>
        <taxon>Tracheophyta</taxon>
        <taxon>Spermatophyta</taxon>
        <taxon>Magnoliopsida</taxon>
        <taxon>Amborellales</taxon>
        <taxon>Amborellaceae</taxon>
        <taxon>Amborella</taxon>
    </lineage>
</organism>
<dbReference type="HOGENOM" id="CLU_046211_0_0_1"/>
<feature type="transmembrane region" description="Helical" evidence="5">
    <location>
        <begin position="46"/>
        <end position="67"/>
    </location>
</feature>
<dbReference type="GO" id="GO:0016020">
    <property type="term" value="C:membrane"/>
    <property type="evidence" value="ECO:0000318"/>
    <property type="project" value="GO_Central"/>
</dbReference>
<comment type="subcellular location">
    <subcellularLocation>
        <location evidence="1">Membrane</location>
        <topology evidence="1">Multi-pass membrane protein</topology>
    </subcellularLocation>
</comment>
<dbReference type="KEGG" id="atr:18438743"/>
<dbReference type="Proteomes" id="UP000017836">
    <property type="component" value="Unassembled WGS sequence"/>
</dbReference>
<feature type="transmembrane region" description="Helical" evidence="5">
    <location>
        <begin position="312"/>
        <end position="331"/>
    </location>
</feature>
<evidence type="ECO:0000256" key="4">
    <source>
        <dbReference type="ARBA" id="ARBA00023136"/>
    </source>
</evidence>
<accession>W1PKL7</accession>
<sequence>MAGKSPFSAVFLLFFLVASVSGHGSKEDDENSPDKPDLRAKELILVKIWCLILVFAGTFIGGISPYFLKWNESFLVLGTQFAGGVFLGTSMMHFLSDSNETFGDLTDVEYPFAFMLACAGYLLTMASDVVISFLYGRREERGDAENGGAAGSSQVSKYGGYGHTHSNVQAGIGNVSSLGDSILLIVALCFHSVFEGIAIGVAETKDDAWRVLWTVCLHKIFAAIAMGIALLRMIPERPLLSCSAYAFAFAISSPIGVVIGIVIDATTQGTVADWIYAISMGLACGIFIYVSINHLLSKGYAPQKPALVDSPFYKFLAVLLGVTVIAIVMIWDT</sequence>
<evidence type="ECO:0000256" key="1">
    <source>
        <dbReference type="ARBA" id="ARBA00004141"/>
    </source>
</evidence>
<keyword evidence="8" id="KW-1185">Reference proteome</keyword>
<keyword evidence="3 5" id="KW-1133">Transmembrane helix</keyword>
<evidence type="ECO:0000313" key="7">
    <source>
        <dbReference type="EMBL" id="ERN10557.1"/>
    </source>
</evidence>
<evidence type="ECO:0000313" key="8">
    <source>
        <dbReference type="Proteomes" id="UP000017836"/>
    </source>
</evidence>
<dbReference type="Pfam" id="PF02535">
    <property type="entry name" value="Zip"/>
    <property type="match status" value="1"/>
</dbReference>
<dbReference type="InterPro" id="IPR003689">
    <property type="entry name" value="ZIP"/>
</dbReference>
<dbReference type="Gramene" id="ERN10557">
    <property type="protein sequence ID" value="ERN10557"/>
    <property type="gene ID" value="AMTR_s00028p00046320"/>
</dbReference>
<keyword evidence="4 5" id="KW-0472">Membrane</keyword>
<feature type="signal peptide" evidence="6">
    <location>
        <begin position="1"/>
        <end position="22"/>
    </location>
</feature>
<dbReference type="PANTHER" id="PTHR11040">
    <property type="entry name" value="ZINC/IRON TRANSPORTER"/>
    <property type="match status" value="1"/>
</dbReference>
<protein>
    <submittedName>
        <fullName evidence="7">Uncharacterized protein</fullName>
    </submittedName>
</protein>
<gene>
    <name evidence="7" type="ORF">AMTR_s00028p00046320</name>
</gene>
<dbReference type="GO" id="GO:0071577">
    <property type="term" value="P:zinc ion transmembrane transport"/>
    <property type="evidence" value="ECO:0000318"/>
    <property type="project" value="GO_Central"/>
</dbReference>
<keyword evidence="6" id="KW-0732">Signal</keyword>
<feature type="transmembrane region" description="Helical" evidence="5">
    <location>
        <begin position="274"/>
        <end position="292"/>
    </location>
</feature>
<dbReference type="GO" id="GO:0005385">
    <property type="term" value="F:zinc ion transmembrane transporter activity"/>
    <property type="evidence" value="ECO:0000318"/>
    <property type="project" value="GO_Central"/>
</dbReference>
<dbReference type="eggNOG" id="KOG1558">
    <property type="taxonomic scope" value="Eukaryota"/>
</dbReference>
<feature type="transmembrane region" description="Helical" evidence="5">
    <location>
        <begin position="208"/>
        <end position="231"/>
    </location>
</feature>
<feature type="transmembrane region" description="Helical" evidence="5">
    <location>
        <begin position="112"/>
        <end position="135"/>
    </location>
</feature>
<dbReference type="OMA" id="HEMSHTH"/>
<feature type="transmembrane region" description="Helical" evidence="5">
    <location>
        <begin position="243"/>
        <end position="262"/>
    </location>
</feature>
<evidence type="ECO:0000256" key="6">
    <source>
        <dbReference type="SAM" id="SignalP"/>
    </source>
</evidence>
<proteinExistence type="predicted"/>
<dbReference type="PANTHER" id="PTHR11040:SF217">
    <property type="entry name" value="ZINC TRANSPORTER 11"/>
    <property type="match status" value="1"/>
</dbReference>
<dbReference type="EMBL" id="KI392812">
    <property type="protein sequence ID" value="ERN10557.1"/>
    <property type="molecule type" value="Genomic_DNA"/>
</dbReference>
<reference evidence="8" key="1">
    <citation type="journal article" date="2013" name="Science">
        <title>The Amborella genome and the evolution of flowering plants.</title>
        <authorList>
            <consortium name="Amborella Genome Project"/>
        </authorList>
    </citation>
    <scope>NUCLEOTIDE SEQUENCE [LARGE SCALE GENOMIC DNA]</scope>
</reference>
<feature type="chain" id="PRO_5004807581" evidence="6">
    <location>
        <begin position="23"/>
        <end position="333"/>
    </location>
</feature>
<dbReference type="OrthoDB" id="448280at2759"/>